<protein>
    <submittedName>
        <fullName evidence="1">Uncharacterized protein</fullName>
    </submittedName>
</protein>
<sequence length="37" mass="4038">MKWTTETPGKDIAIWNCSIPVIASTSPPNFMLDTSSP</sequence>
<organism evidence="1">
    <name type="scientific">Arundo donax</name>
    <name type="common">Giant reed</name>
    <name type="synonym">Donax arundinaceus</name>
    <dbReference type="NCBI Taxonomy" id="35708"/>
    <lineage>
        <taxon>Eukaryota</taxon>
        <taxon>Viridiplantae</taxon>
        <taxon>Streptophyta</taxon>
        <taxon>Embryophyta</taxon>
        <taxon>Tracheophyta</taxon>
        <taxon>Spermatophyta</taxon>
        <taxon>Magnoliopsida</taxon>
        <taxon>Liliopsida</taxon>
        <taxon>Poales</taxon>
        <taxon>Poaceae</taxon>
        <taxon>PACMAD clade</taxon>
        <taxon>Arundinoideae</taxon>
        <taxon>Arundineae</taxon>
        <taxon>Arundo</taxon>
    </lineage>
</organism>
<dbReference type="EMBL" id="GBRH01202109">
    <property type="protein sequence ID" value="JAD95786.1"/>
    <property type="molecule type" value="Transcribed_RNA"/>
</dbReference>
<proteinExistence type="predicted"/>
<accession>A0A0A9E6S4</accession>
<evidence type="ECO:0000313" key="1">
    <source>
        <dbReference type="EMBL" id="JAD95786.1"/>
    </source>
</evidence>
<name>A0A0A9E6S4_ARUDO</name>
<dbReference type="AlphaFoldDB" id="A0A0A9E6S4"/>
<reference evidence="1" key="1">
    <citation type="submission" date="2014-09" db="EMBL/GenBank/DDBJ databases">
        <authorList>
            <person name="Magalhaes I.L.F."/>
            <person name="Oliveira U."/>
            <person name="Santos F.R."/>
            <person name="Vidigal T.H.D.A."/>
            <person name="Brescovit A.D."/>
            <person name="Santos A.J."/>
        </authorList>
    </citation>
    <scope>NUCLEOTIDE SEQUENCE</scope>
    <source>
        <tissue evidence="1">Shoot tissue taken approximately 20 cm above the soil surface</tissue>
    </source>
</reference>
<reference evidence="1" key="2">
    <citation type="journal article" date="2015" name="Data Brief">
        <title>Shoot transcriptome of the giant reed, Arundo donax.</title>
        <authorList>
            <person name="Barrero R.A."/>
            <person name="Guerrero F.D."/>
            <person name="Moolhuijzen P."/>
            <person name="Goolsby J.A."/>
            <person name="Tidwell J."/>
            <person name="Bellgard S.E."/>
            <person name="Bellgard M.I."/>
        </authorList>
    </citation>
    <scope>NUCLEOTIDE SEQUENCE</scope>
    <source>
        <tissue evidence="1">Shoot tissue taken approximately 20 cm above the soil surface</tissue>
    </source>
</reference>